<dbReference type="SUPFAM" id="SSF81383">
    <property type="entry name" value="F-box domain"/>
    <property type="match status" value="1"/>
</dbReference>
<dbReference type="Pfam" id="PF24758">
    <property type="entry name" value="LRR_At5g56370"/>
    <property type="match status" value="1"/>
</dbReference>
<evidence type="ECO:0000313" key="2">
    <source>
        <dbReference type="EMBL" id="CAI9103321.1"/>
    </source>
</evidence>
<dbReference type="PROSITE" id="PS50181">
    <property type="entry name" value="FBOX"/>
    <property type="match status" value="1"/>
</dbReference>
<name>A0AAV1D791_OLDCO</name>
<dbReference type="InterPro" id="IPR001810">
    <property type="entry name" value="F-box_dom"/>
</dbReference>
<gene>
    <name evidence="2" type="ORF">OLC1_LOCUS12521</name>
</gene>
<organism evidence="2 3">
    <name type="scientific">Oldenlandia corymbosa var. corymbosa</name>
    <dbReference type="NCBI Taxonomy" id="529605"/>
    <lineage>
        <taxon>Eukaryota</taxon>
        <taxon>Viridiplantae</taxon>
        <taxon>Streptophyta</taxon>
        <taxon>Embryophyta</taxon>
        <taxon>Tracheophyta</taxon>
        <taxon>Spermatophyta</taxon>
        <taxon>Magnoliopsida</taxon>
        <taxon>eudicotyledons</taxon>
        <taxon>Gunneridae</taxon>
        <taxon>Pentapetalae</taxon>
        <taxon>asterids</taxon>
        <taxon>lamiids</taxon>
        <taxon>Gentianales</taxon>
        <taxon>Rubiaceae</taxon>
        <taxon>Rubioideae</taxon>
        <taxon>Spermacoceae</taxon>
        <taxon>Hedyotis-Oldenlandia complex</taxon>
        <taxon>Oldenlandia</taxon>
    </lineage>
</organism>
<feature type="domain" description="F-box" evidence="1">
    <location>
        <begin position="7"/>
        <end position="55"/>
    </location>
</feature>
<sequence length="530" mass="61438">MADCGKIPSISELPEEIMHKILSFLRNREAIRAGSLSKDWYRAFQTLPNLVFDRRAIDFYEELTGSGGERVIKRLRSELNYVISTLQRYYLGPNIVLNTFKLELDWSELDWSKLDWWDDNCIYECIIIAAEKGVRNLHFSNGGVSLFDLPVKVLEASTLVELSLGRCRLKYHETLMWPNLKRLCLDKVELDQLMLDNILRSCPLIETVDICLCSISNKPLLPDQTTGMEATPDPEFCSGFHLPVSQCQSLRSLSISLMEIDDNFFIDLSHKFPHLEHLSVEQCQTLRTFRISSGSLKKLKLAYILLSEVQFDLPSLVLFEFEGFRIPWISFTAASGRWTSRLTICCDGIIDISWFLKLKEFLKSQHRSELRVTVYFEDNVAFKLDEVSTDVEVEEIAEFCILSWAKLQPADYGALAHKIMDGIFWTCHPRVITTEWYEYRLGYTESIYKMLVLENKPCHFCSSKGNFWRSRCESIKIFDYELGLCMLLDETLDWNGFSEVLKAQDCAKVTVSFNLEWRTCELPEMLQSEL</sequence>
<dbReference type="InterPro" id="IPR053772">
    <property type="entry name" value="At1g61320/At1g61330-like"/>
</dbReference>
<dbReference type="AlphaFoldDB" id="A0AAV1D791"/>
<reference evidence="2" key="1">
    <citation type="submission" date="2023-03" db="EMBL/GenBank/DDBJ databases">
        <authorList>
            <person name="Julca I."/>
        </authorList>
    </citation>
    <scope>NUCLEOTIDE SEQUENCE</scope>
</reference>
<dbReference type="PANTHER" id="PTHR34145">
    <property type="entry name" value="OS02G0105600 PROTEIN"/>
    <property type="match status" value="1"/>
</dbReference>
<dbReference type="InterPro" id="IPR032675">
    <property type="entry name" value="LRR_dom_sf"/>
</dbReference>
<dbReference type="Gene3D" id="1.20.1280.50">
    <property type="match status" value="1"/>
</dbReference>
<dbReference type="Pfam" id="PF00646">
    <property type="entry name" value="F-box"/>
    <property type="match status" value="1"/>
</dbReference>
<dbReference type="InterPro" id="IPR036047">
    <property type="entry name" value="F-box-like_dom_sf"/>
</dbReference>
<evidence type="ECO:0000313" key="3">
    <source>
        <dbReference type="Proteomes" id="UP001161247"/>
    </source>
</evidence>
<dbReference type="PANTHER" id="PTHR34145:SF28">
    <property type="entry name" value="F-BOX DOMAIN-CONTAINING PROTEIN"/>
    <property type="match status" value="1"/>
</dbReference>
<dbReference type="SUPFAM" id="SSF52058">
    <property type="entry name" value="L domain-like"/>
    <property type="match status" value="1"/>
</dbReference>
<dbReference type="EMBL" id="OX459121">
    <property type="protein sequence ID" value="CAI9103321.1"/>
    <property type="molecule type" value="Genomic_DNA"/>
</dbReference>
<dbReference type="InterPro" id="IPR055411">
    <property type="entry name" value="LRR_FXL15/At3g58940/PEG3-like"/>
</dbReference>
<dbReference type="Proteomes" id="UP001161247">
    <property type="component" value="Chromosome 4"/>
</dbReference>
<dbReference type="Gene3D" id="3.80.10.10">
    <property type="entry name" value="Ribonuclease Inhibitor"/>
    <property type="match status" value="1"/>
</dbReference>
<evidence type="ECO:0000259" key="1">
    <source>
        <dbReference type="PROSITE" id="PS50181"/>
    </source>
</evidence>
<accession>A0AAV1D791</accession>
<keyword evidence="3" id="KW-1185">Reference proteome</keyword>
<proteinExistence type="predicted"/>
<protein>
    <submittedName>
        <fullName evidence="2">OLC1v1001784C1</fullName>
    </submittedName>
</protein>